<gene>
    <name evidence="2" type="primary">atp8</name>
</gene>
<keyword evidence="2" id="KW-0496">Mitochondrion</keyword>
<reference evidence="2" key="1">
    <citation type="journal article" date="2021" name="Int J Trop Insect Sci">
        <title>De novo assembly and comparative analysis of the complete mitochondrial genome sequence of the pistachio psyllid, Agonoscena pistaciae (Hemiptera: Aphalaridae).</title>
        <authorList>
            <person name="Fekrat L."/>
            <person name="Zakiaghl M."/>
            <person name="Dhami M.K."/>
            <person name="Zhang Y."/>
            <person name="Koohkanzade M."/>
        </authorList>
    </citation>
    <scope>NUCLEOTIDE SEQUENCE</scope>
    <source>
        <tissue evidence="2">Whole insect</tissue>
    </source>
</reference>
<evidence type="ECO:0000313" key="2">
    <source>
        <dbReference type="EMBL" id="QWV61769.1"/>
    </source>
</evidence>
<organism evidence="2">
    <name type="scientific">Agonoscena pistaciae</name>
    <dbReference type="NCBI Taxonomy" id="1635299"/>
    <lineage>
        <taxon>Eukaryota</taxon>
        <taxon>Metazoa</taxon>
        <taxon>Ecdysozoa</taxon>
        <taxon>Arthropoda</taxon>
        <taxon>Hexapoda</taxon>
        <taxon>Insecta</taxon>
        <taxon>Pterygota</taxon>
        <taxon>Neoptera</taxon>
        <taxon>Paraneoptera</taxon>
        <taxon>Hemiptera</taxon>
        <taxon>Sternorrhyncha</taxon>
        <taxon>Psylloidea</taxon>
        <taxon>Aphalaridae</taxon>
        <taxon>Agonoscena</taxon>
    </lineage>
</organism>
<sequence length="51" mass="5977">MPQMAPLPWILLLTISLLSLIFTSTMIYFSIFFQALEITDKKSVKLNKLMW</sequence>
<dbReference type="AlphaFoldDB" id="A0A8F2TA50"/>
<evidence type="ECO:0000256" key="1">
    <source>
        <dbReference type="SAM" id="Phobius"/>
    </source>
</evidence>
<geneLocation type="mitochondrion" evidence="2"/>
<keyword evidence="1" id="KW-0812">Transmembrane</keyword>
<accession>A0A8F2TA50</accession>
<proteinExistence type="predicted"/>
<keyword evidence="1" id="KW-1133">Transmembrane helix</keyword>
<dbReference type="EMBL" id="MT576697">
    <property type="protein sequence ID" value="QWV61769.1"/>
    <property type="molecule type" value="Genomic_DNA"/>
</dbReference>
<name>A0A8F2TA50_9HEMI</name>
<keyword evidence="1" id="KW-0472">Membrane</keyword>
<protein>
    <submittedName>
        <fullName evidence="2">ATP synthase F0 subunit 8</fullName>
    </submittedName>
</protein>
<feature type="transmembrane region" description="Helical" evidence="1">
    <location>
        <begin position="6"/>
        <end position="33"/>
    </location>
</feature>